<dbReference type="InterPro" id="IPR036291">
    <property type="entry name" value="NAD(P)-bd_dom_sf"/>
</dbReference>
<protein>
    <recommendedName>
        <fullName evidence="12">Alcohol dehydrogenase</fullName>
    </recommendedName>
</protein>
<proteinExistence type="inferred from homology"/>
<dbReference type="SUPFAM" id="SSF50129">
    <property type="entry name" value="GroES-like"/>
    <property type="match status" value="1"/>
</dbReference>
<dbReference type="InterPro" id="IPR002328">
    <property type="entry name" value="ADH_Zn_CS"/>
</dbReference>
<keyword evidence="4 7" id="KW-0862">Zinc</keyword>
<evidence type="ECO:0000256" key="2">
    <source>
        <dbReference type="ARBA" id="ARBA00008072"/>
    </source>
</evidence>
<dbReference type="GO" id="GO:0008270">
    <property type="term" value="F:zinc ion binding"/>
    <property type="evidence" value="ECO:0007669"/>
    <property type="project" value="InterPro"/>
</dbReference>
<dbReference type="Pfam" id="PF00107">
    <property type="entry name" value="ADH_zinc_N"/>
    <property type="match status" value="1"/>
</dbReference>
<dbReference type="InterPro" id="IPR013149">
    <property type="entry name" value="ADH-like_C"/>
</dbReference>
<dbReference type="GO" id="GO:0005737">
    <property type="term" value="C:cytoplasm"/>
    <property type="evidence" value="ECO:0007669"/>
    <property type="project" value="TreeGrafter"/>
</dbReference>
<dbReference type="Gene3D" id="3.90.180.10">
    <property type="entry name" value="Medium-chain alcohol dehydrogenases, catalytic domain"/>
    <property type="match status" value="1"/>
</dbReference>
<evidence type="ECO:0000256" key="5">
    <source>
        <dbReference type="ARBA" id="ARBA00023002"/>
    </source>
</evidence>
<gene>
    <name evidence="10" type="ORF">H2204_006283</name>
</gene>
<keyword evidence="3 7" id="KW-0479">Metal-binding</keyword>
<accession>A0AA38Y5G8</accession>
<comment type="similarity">
    <text evidence="2 7">Belongs to the zinc-containing alcohol dehydrogenase family.</text>
</comment>
<evidence type="ECO:0008006" key="12">
    <source>
        <dbReference type="Google" id="ProtNLM"/>
    </source>
</evidence>
<dbReference type="Pfam" id="PF08240">
    <property type="entry name" value="ADH_N"/>
    <property type="match status" value="1"/>
</dbReference>
<evidence type="ECO:0000256" key="7">
    <source>
        <dbReference type="RuleBase" id="RU361277"/>
    </source>
</evidence>
<reference evidence="10" key="1">
    <citation type="submission" date="2022-10" db="EMBL/GenBank/DDBJ databases">
        <title>Culturing micro-colonial fungi from biological soil crusts in the Mojave desert and describing Neophaeococcomyces mojavensis, and introducing the new genera and species Taxawa tesnikishii.</title>
        <authorList>
            <person name="Kurbessoian T."/>
            <person name="Stajich J.E."/>
        </authorList>
    </citation>
    <scope>NUCLEOTIDE SEQUENCE</scope>
    <source>
        <strain evidence="10">TK_35</strain>
    </source>
</reference>
<dbReference type="PANTHER" id="PTHR42940:SF1">
    <property type="entry name" value="ENOYL REDUCTASE (ER) DOMAIN-CONTAINING PROTEIN"/>
    <property type="match status" value="1"/>
</dbReference>
<feature type="domain" description="Alcohol dehydrogenase-like N-terminal" evidence="9">
    <location>
        <begin position="35"/>
        <end position="147"/>
    </location>
</feature>
<dbReference type="CDD" id="cd08297">
    <property type="entry name" value="CAD3"/>
    <property type="match status" value="1"/>
</dbReference>
<evidence type="ECO:0000313" key="11">
    <source>
        <dbReference type="Proteomes" id="UP001172681"/>
    </source>
</evidence>
<dbReference type="InterPro" id="IPR011032">
    <property type="entry name" value="GroES-like_sf"/>
</dbReference>
<keyword evidence="6" id="KW-0520">NAD</keyword>
<sequence length="357" mass="37792">MEIPETHKVSVLVRHDDDSHSYHFETRVVPVPQIGPNDLLVRLSVSGVCGSDISLAAGHFGPTRDILGHEGVGRVVKLGSAVPPSFVSLGTRVGIAWVRDVCERCFCCLSPDGEARCLEMLCSGLRRDGTFAEYAVVPSRYVIRIPEGVPDQLVAPVLCGGVTAFKAIKVSEAAPGRWIVISGAGGGVGALGVQFARAMGYRVAAVDLGVSKREYCLELGAEAYFDAATVRPSDIQALTGTESGGAAAVLVMANSTKAYEAALEFVGPYGALVCVGIPPSDQTMKVHPIATISKNIRIIGSAVGTRKDIWDAIEFVARGVVKPRVQMATLDDLSDIAKNFQKVSYQPALPSTPFLPD</sequence>
<feature type="domain" description="Alcohol dehydrogenase-like C-terminal" evidence="8">
    <location>
        <begin position="187"/>
        <end position="317"/>
    </location>
</feature>
<evidence type="ECO:0000259" key="8">
    <source>
        <dbReference type="Pfam" id="PF00107"/>
    </source>
</evidence>
<dbReference type="InterPro" id="IPR013154">
    <property type="entry name" value="ADH-like_N"/>
</dbReference>
<dbReference type="AlphaFoldDB" id="A0AA38Y5G8"/>
<dbReference type="FunFam" id="3.40.50.720:FF:000039">
    <property type="entry name" value="Alcohol dehydrogenase AdhP"/>
    <property type="match status" value="1"/>
</dbReference>
<dbReference type="PROSITE" id="PS00059">
    <property type="entry name" value="ADH_ZINC"/>
    <property type="match status" value="1"/>
</dbReference>
<evidence type="ECO:0000256" key="1">
    <source>
        <dbReference type="ARBA" id="ARBA00001947"/>
    </source>
</evidence>
<comment type="caution">
    <text evidence="10">The sequence shown here is derived from an EMBL/GenBank/DDBJ whole genome shotgun (WGS) entry which is preliminary data.</text>
</comment>
<evidence type="ECO:0000256" key="6">
    <source>
        <dbReference type="ARBA" id="ARBA00023027"/>
    </source>
</evidence>
<evidence type="ECO:0000259" key="9">
    <source>
        <dbReference type="Pfam" id="PF08240"/>
    </source>
</evidence>
<keyword evidence="5" id="KW-0560">Oxidoreductase</keyword>
<dbReference type="GO" id="GO:0004022">
    <property type="term" value="F:alcohol dehydrogenase (NAD+) activity"/>
    <property type="evidence" value="ECO:0007669"/>
    <property type="project" value="TreeGrafter"/>
</dbReference>
<evidence type="ECO:0000256" key="3">
    <source>
        <dbReference type="ARBA" id="ARBA00022723"/>
    </source>
</evidence>
<name>A0AA38Y5G8_9EURO</name>
<organism evidence="10 11">
    <name type="scientific">Knufia peltigerae</name>
    <dbReference type="NCBI Taxonomy" id="1002370"/>
    <lineage>
        <taxon>Eukaryota</taxon>
        <taxon>Fungi</taxon>
        <taxon>Dikarya</taxon>
        <taxon>Ascomycota</taxon>
        <taxon>Pezizomycotina</taxon>
        <taxon>Eurotiomycetes</taxon>
        <taxon>Chaetothyriomycetidae</taxon>
        <taxon>Chaetothyriales</taxon>
        <taxon>Trichomeriaceae</taxon>
        <taxon>Knufia</taxon>
    </lineage>
</organism>
<dbReference type="Proteomes" id="UP001172681">
    <property type="component" value="Unassembled WGS sequence"/>
</dbReference>
<evidence type="ECO:0000313" key="10">
    <source>
        <dbReference type="EMBL" id="KAJ9634458.1"/>
    </source>
</evidence>
<evidence type="ECO:0000256" key="4">
    <source>
        <dbReference type="ARBA" id="ARBA00022833"/>
    </source>
</evidence>
<dbReference type="Gene3D" id="3.40.50.720">
    <property type="entry name" value="NAD(P)-binding Rossmann-like Domain"/>
    <property type="match status" value="1"/>
</dbReference>
<keyword evidence="11" id="KW-1185">Reference proteome</keyword>
<comment type="cofactor">
    <cofactor evidence="1 7">
        <name>Zn(2+)</name>
        <dbReference type="ChEBI" id="CHEBI:29105"/>
    </cofactor>
</comment>
<dbReference type="SUPFAM" id="SSF51735">
    <property type="entry name" value="NAD(P)-binding Rossmann-fold domains"/>
    <property type="match status" value="1"/>
</dbReference>
<dbReference type="PANTHER" id="PTHR42940">
    <property type="entry name" value="ALCOHOL DEHYDROGENASE 1-RELATED"/>
    <property type="match status" value="1"/>
</dbReference>
<dbReference type="EMBL" id="JAPDRN010000038">
    <property type="protein sequence ID" value="KAJ9634458.1"/>
    <property type="molecule type" value="Genomic_DNA"/>
</dbReference>